<dbReference type="PANTHER" id="PTHR30036:SF6">
    <property type="entry name" value="L-ARABINOSE-BINDING PERIPLASMIC PROTEIN"/>
    <property type="match status" value="1"/>
</dbReference>
<reference evidence="5" key="1">
    <citation type="journal article" date="2019" name="Int. J. Syst. Evol. Microbiol.">
        <title>The Global Catalogue of Microorganisms (GCM) 10K type strain sequencing project: providing services to taxonomists for standard genome sequencing and annotation.</title>
        <authorList>
            <consortium name="The Broad Institute Genomics Platform"/>
            <consortium name="The Broad Institute Genome Sequencing Center for Infectious Disease"/>
            <person name="Wu L."/>
            <person name="Ma J."/>
        </authorList>
    </citation>
    <scope>NUCLEOTIDE SEQUENCE [LARGE SCALE GENOMIC DNA]</scope>
    <source>
        <strain evidence="5">KCTC 32998</strain>
    </source>
</reference>
<evidence type="ECO:0000259" key="3">
    <source>
        <dbReference type="Pfam" id="PF00532"/>
    </source>
</evidence>
<dbReference type="EMBL" id="BMZI01000001">
    <property type="protein sequence ID" value="GHB07761.1"/>
    <property type="molecule type" value="Genomic_DNA"/>
</dbReference>
<dbReference type="PIRSF" id="PIRSF002816">
    <property type="entry name" value="AraF"/>
    <property type="match status" value="1"/>
</dbReference>
<dbReference type="Proteomes" id="UP000646745">
    <property type="component" value="Unassembled WGS sequence"/>
</dbReference>
<dbReference type="InterPro" id="IPR050555">
    <property type="entry name" value="Bact_Solute-Bind_Prot2"/>
</dbReference>
<proteinExistence type="inferred from homology"/>
<dbReference type="InterPro" id="IPR026266">
    <property type="entry name" value="AraF"/>
</dbReference>
<evidence type="ECO:0000256" key="1">
    <source>
        <dbReference type="ARBA" id="ARBA00004418"/>
    </source>
</evidence>
<feature type="domain" description="Periplasmic binding protein/LacI sugar binding" evidence="3">
    <location>
        <begin position="50"/>
        <end position="332"/>
    </location>
</feature>
<name>A0ABQ3DQ65_9GAMM</name>
<dbReference type="Pfam" id="PF00532">
    <property type="entry name" value="Peripla_BP_1"/>
    <property type="match status" value="1"/>
</dbReference>
<evidence type="ECO:0000256" key="2">
    <source>
        <dbReference type="ARBA" id="ARBA00007639"/>
    </source>
</evidence>
<dbReference type="InterPro" id="IPR001761">
    <property type="entry name" value="Peripla_BP/Lac1_sug-bd_dom"/>
</dbReference>
<dbReference type="Gene3D" id="3.40.50.2300">
    <property type="match status" value="2"/>
</dbReference>
<comment type="subcellular location">
    <subcellularLocation>
        <location evidence="1">Periplasm</location>
    </subcellularLocation>
</comment>
<sequence>MTCTSSDNNHTLPVELEAAVINFLKSSLLVLGVASFGMGAGSSLAQNDVKIGFIVKKPEQAWFINEQDAASALGEQKGFEVVRLSGEDGQQVLSAIDNLNSQGAQGFVICPPDVRLGPAIANRAQQYGMKVVTVDDQFLGPDGEPMAEVPHLGMSGYKIGRQVGDAIAKEMKARGWEPQSVAALRISNNELPTAKERTDGATDALLDAGFVSDNIFDAPQQNTDTSSAFAAASPIFSKNGRFEHWVIYALNEESVLGGVRASEQYGLAPDQVIGIGINGSGAAFAEFSRQKPTGFYGTVAVSSTMHGRQSADNLYTWITEDKQPPANTETTGTLMTRDNWEQVREDLGL</sequence>
<keyword evidence="5" id="KW-1185">Reference proteome</keyword>
<organism evidence="4 5">
    <name type="scientific">Salinicola rhizosphaerae</name>
    <dbReference type="NCBI Taxonomy" id="1443141"/>
    <lineage>
        <taxon>Bacteria</taxon>
        <taxon>Pseudomonadati</taxon>
        <taxon>Pseudomonadota</taxon>
        <taxon>Gammaproteobacteria</taxon>
        <taxon>Oceanospirillales</taxon>
        <taxon>Halomonadaceae</taxon>
        <taxon>Salinicola</taxon>
    </lineage>
</organism>
<comment type="caution">
    <text evidence="4">The sequence shown here is derived from an EMBL/GenBank/DDBJ whole genome shotgun (WGS) entry which is preliminary data.</text>
</comment>
<evidence type="ECO:0000313" key="5">
    <source>
        <dbReference type="Proteomes" id="UP000646745"/>
    </source>
</evidence>
<dbReference type="SUPFAM" id="SSF53822">
    <property type="entry name" value="Periplasmic binding protein-like I"/>
    <property type="match status" value="1"/>
</dbReference>
<accession>A0ABQ3DQ65</accession>
<dbReference type="PANTHER" id="PTHR30036">
    <property type="entry name" value="D-XYLOSE-BINDING PERIPLASMIC PROTEIN"/>
    <property type="match status" value="1"/>
</dbReference>
<gene>
    <name evidence="4" type="primary">araF</name>
    <name evidence="4" type="ORF">GCM10009038_01240</name>
</gene>
<protein>
    <submittedName>
        <fullName evidence="4">L-arabinose-binding periplasmic protein</fullName>
    </submittedName>
</protein>
<dbReference type="CDD" id="cd01540">
    <property type="entry name" value="PBP1_arabinose_binding"/>
    <property type="match status" value="1"/>
</dbReference>
<comment type="similarity">
    <text evidence="2">Belongs to the bacterial solute-binding protein 2 family.</text>
</comment>
<dbReference type="InterPro" id="IPR028082">
    <property type="entry name" value="Peripla_BP_I"/>
</dbReference>
<evidence type="ECO:0000313" key="4">
    <source>
        <dbReference type="EMBL" id="GHB07761.1"/>
    </source>
</evidence>